<dbReference type="InterPro" id="IPR038408">
    <property type="entry name" value="GNK2_sf"/>
</dbReference>
<evidence type="ECO:0000259" key="4">
    <source>
        <dbReference type="PROSITE" id="PS51473"/>
    </source>
</evidence>
<keyword evidence="1 3" id="KW-0732">Signal</keyword>
<sequence length="267" mass="30233">MKMKMVIIISFVFMVENAMMNVVVTGQPNEDMFACRGGDFKSNSIQQNRDSAINKLLASFRNSSYHGFYHSQVGQKSEEQVSASLLCPPNIGVDLCRCCVKSVIPFLLKKCPKQNEGVAWDAFPYLHCMVRYSTGRKIIAVLDDWAWHRLPDVNFVKTGDLQKTLDSLTSKLKEQAAGGDAYRKYATGKLNYDRDELVLYVSAQCTPDLSKENCNKCLSKATTEMRNCCSGKPLFSGRVLSINCFLRYWHVNFFDPPPEIDKDHYCA</sequence>
<dbReference type="CDD" id="cd23509">
    <property type="entry name" value="Gnk2-like"/>
    <property type="match status" value="2"/>
</dbReference>
<dbReference type="Proteomes" id="UP001229421">
    <property type="component" value="Unassembled WGS sequence"/>
</dbReference>
<feature type="chain" id="PRO_5042032431" description="Gnk2-homologous domain-containing protein" evidence="3">
    <location>
        <begin position="21"/>
        <end position="267"/>
    </location>
</feature>
<comment type="caution">
    <text evidence="5">The sequence shown here is derived from an EMBL/GenBank/DDBJ whole genome shotgun (WGS) entry which is preliminary data.</text>
</comment>
<evidence type="ECO:0000256" key="3">
    <source>
        <dbReference type="SAM" id="SignalP"/>
    </source>
</evidence>
<feature type="domain" description="Gnk2-homologous" evidence="4">
    <location>
        <begin position="143"/>
        <end position="253"/>
    </location>
</feature>
<proteinExistence type="predicted"/>
<evidence type="ECO:0000313" key="5">
    <source>
        <dbReference type="EMBL" id="KAK1420045.1"/>
    </source>
</evidence>
<accession>A0AAD8NL59</accession>
<protein>
    <recommendedName>
        <fullName evidence="4">Gnk2-homologous domain-containing protein</fullName>
    </recommendedName>
</protein>
<gene>
    <name evidence="5" type="ORF">QVD17_21345</name>
</gene>
<name>A0AAD8NL59_TARER</name>
<dbReference type="PROSITE" id="PS51473">
    <property type="entry name" value="GNK2"/>
    <property type="match status" value="2"/>
</dbReference>
<dbReference type="InterPro" id="IPR002902">
    <property type="entry name" value="GNK2"/>
</dbReference>
<feature type="signal peptide" evidence="3">
    <location>
        <begin position="1"/>
        <end position="20"/>
    </location>
</feature>
<feature type="domain" description="Gnk2-homologous" evidence="4">
    <location>
        <begin position="28"/>
        <end position="137"/>
    </location>
</feature>
<reference evidence="5" key="1">
    <citation type="journal article" date="2023" name="bioRxiv">
        <title>Improved chromosome-level genome assembly for marigold (Tagetes erecta).</title>
        <authorList>
            <person name="Jiang F."/>
            <person name="Yuan L."/>
            <person name="Wang S."/>
            <person name="Wang H."/>
            <person name="Xu D."/>
            <person name="Wang A."/>
            <person name="Fan W."/>
        </authorList>
    </citation>
    <scope>NUCLEOTIDE SEQUENCE</scope>
    <source>
        <strain evidence="5">WSJ</strain>
        <tissue evidence="5">Leaf</tissue>
    </source>
</reference>
<organism evidence="5 6">
    <name type="scientific">Tagetes erecta</name>
    <name type="common">African marigold</name>
    <dbReference type="NCBI Taxonomy" id="13708"/>
    <lineage>
        <taxon>Eukaryota</taxon>
        <taxon>Viridiplantae</taxon>
        <taxon>Streptophyta</taxon>
        <taxon>Embryophyta</taxon>
        <taxon>Tracheophyta</taxon>
        <taxon>Spermatophyta</taxon>
        <taxon>Magnoliopsida</taxon>
        <taxon>eudicotyledons</taxon>
        <taxon>Gunneridae</taxon>
        <taxon>Pentapetalae</taxon>
        <taxon>asterids</taxon>
        <taxon>campanulids</taxon>
        <taxon>Asterales</taxon>
        <taxon>Asteraceae</taxon>
        <taxon>Asteroideae</taxon>
        <taxon>Heliantheae alliance</taxon>
        <taxon>Tageteae</taxon>
        <taxon>Tagetes</taxon>
    </lineage>
</organism>
<evidence type="ECO:0000256" key="1">
    <source>
        <dbReference type="ARBA" id="ARBA00022729"/>
    </source>
</evidence>
<dbReference type="EMBL" id="JAUHHV010000006">
    <property type="protein sequence ID" value="KAK1420045.1"/>
    <property type="molecule type" value="Genomic_DNA"/>
</dbReference>
<evidence type="ECO:0000313" key="6">
    <source>
        <dbReference type="Proteomes" id="UP001229421"/>
    </source>
</evidence>
<keyword evidence="6" id="KW-1185">Reference proteome</keyword>
<dbReference type="Pfam" id="PF01657">
    <property type="entry name" value="Stress-antifung"/>
    <property type="match status" value="2"/>
</dbReference>
<dbReference type="Gene3D" id="3.30.430.20">
    <property type="entry name" value="Gnk2 domain, C-X8-C-X2-C motif"/>
    <property type="match status" value="2"/>
</dbReference>
<dbReference type="PANTHER" id="PTHR32099:SF109">
    <property type="entry name" value="GNK2-LIKE DOMAIN-CONTAINING PROTEIN"/>
    <property type="match status" value="1"/>
</dbReference>
<dbReference type="AlphaFoldDB" id="A0AAD8NL59"/>
<evidence type="ECO:0000256" key="2">
    <source>
        <dbReference type="ARBA" id="ARBA00022737"/>
    </source>
</evidence>
<dbReference type="PANTHER" id="PTHR32099">
    <property type="entry name" value="CYSTEINE-RICH REPEAT SECRETORY PROTEIN"/>
    <property type="match status" value="1"/>
</dbReference>
<keyword evidence="2" id="KW-0677">Repeat</keyword>